<gene>
    <name evidence="1" type="ORF">DWW10_03315</name>
</gene>
<sequence length="181" mass="21691">MGTQNGKITFIPQQGIVADNKKGVTAFFKFGEDVREQLVFPYTVERHRIRNKNNGGKYYSLYMFFDESFRVWTEKGLTKISGFGCHKSFVFKGYELIGMDLERFLQLNLFHLDYIDEDYYSVAPGINFRHYKVYYNLAFQLSIYIWRKKIREVLVCGFFFETKKYEDPDYLEIFKLKKIED</sequence>
<name>A0A412YIB3_9BACE</name>
<evidence type="ECO:0000313" key="2">
    <source>
        <dbReference type="Proteomes" id="UP000283850"/>
    </source>
</evidence>
<protein>
    <submittedName>
        <fullName evidence="1">Uncharacterized protein</fullName>
    </submittedName>
</protein>
<dbReference type="AlphaFoldDB" id="A0A412YIB3"/>
<comment type="caution">
    <text evidence="1">The sequence shown here is derived from an EMBL/GenBank/DDBJ whole genome shotgun (WGS) entry which is preliminary data.</text>
</comment>
<dbReference type="EMBL" id="QRZF01000002">
    <property type="protein sequence ID" value="RGV57112.1"/>
    <property type="molecule type" value="Genomic_DNA"/>
</dbReference>
<dbReference type="RefSeq" id="WP_118420829.1">
    <property type="nucleotide sequence ID" value="NZ_QRZF01000002.1"/>
</dbReference>
<proteinExistence type="predicted"/>
<reference evidence="1 2" key="1">
    <citation type="submission" date="2018-08" db="EMBL/GenBank/DDBJ databases">
        <title>A genome reference for cultivated species of the human gut microbiota.</title>
        <authorList>
            <person name="Zou Y."/>
            <person name="Xue W."/>
            <person name="Luo G."/>
        </authorList>
    </citation>
    <scope>NUCLEOTIDE SEQUENCE [LARGE SCALE GENOMIC DNA]</scope>
    <source>
        <strain evidence="1 2">AF14-32</strain>
    </source>
</reference>
<accession>A0A412YIB3</accession>
<dbReference type="Proteomes" id="UP000283850">
    <property type="component" value="Unassembled WGS sequence"/>
</dbReference>
<evidence type="ECO:0000313" key="1">
    <source>
        <dbReference type="EMBL" id="RGV57112.1"/>
    </source>
</evidence>
<organism evidence="1 2">
    <name type="scientific">Bacteroides intestinalis</name>
    <dbReference type="NCBI Taxonomy" id="329854"/>
    <lineage>
        <taxon>Bacteria</taxon>
        <taxon>Pseudomonadati</taxon>
        <taxon>Bacteroidota</taxon>
        <taxon>Bacteroidia</taxon>
        <taxon>Bacteroidales</taxon>
        <taxon>Bacteroidaceae</taxon>
        <taxon>Bacteroides</taxon>
    </lineage>
</organism>